<dbReference type="Proteomes" id="UP000324632">
    <property type="component" value="Chromosome 23"/>
</dbReference>
<feature type="compositionally biased region" description="Low complexity" evidence="1">
    <location>
        <begin position="193"/>
        <end position="202"/>
    </location>
</feature>
<dbReference type="PANTHER" id="PTHR14726:SF1">
    <property type="entry name" value="JHY PROTEIN HOMOLOG"/>
    <property type="match status" value="1"/>
</dbReference>
<evidence type="ECO:0000313" key="3">
    <source>
        <dbReference type="Proteomes" id="UP000324632"/>
    </source>
</evidence>
<gene>
    <name evidence="2" type="ORF">E1301_Tti000311</name>
</gene>
<reference evidence="2 3" key="1">
    <citation type="journal article" date="2019" name="Mol. Ecol. Resour.">
        <title>Chromosome-level genome assembly of Triplophysa tibetana, a fish adapted to the harsh high-altitude environment of the Tibetan Plateau.</title>
        <authorList>
            <person name="Yang X."/>
            <person name="Liu H."/>
            <person name="Ma Z."/>
            <person name="Zou Y."/>
            <person name="Zou M."/>
            <person name="Mao Y."/>
            <person name="Li X."/>
            <person name="Wang H."/>
            <person name="Chen T."/>
            <person name="Wang W."/>
            <person name="Yang R."/>
        </authorList>
    </citation>
    <scope>NUCLEOTIDE SEQUENCE [LARGE SCALE GENOMIC DNA]</scope>
    <source>
        <strain evidence="2">TTIB1903HZAU</strain>
        <tissue evidence="2">Muscle</tissue>
    </source>
</reference>
<dbReference type="Pfam" id="PF15261">
    <property type="entry name" value="JHY"/>
    <property type="match status" value="1"/>
</dbReference>
<dbReference type="PANTHER" id="PTHR14726">
    <property type="entry name" value="JHY PROTEIN HOMOLOG"/>
    <property type="match status" value="1"/>
</dbReference>
<dbReference type="InterPro" id="IPR027968">
    <property type="entry name" value="JHY"/>
</dbReference>
<sequence length="751" mass="85452">MKTVISQQQGHQGYKSNVKFGMLRDASRATPMDEAPALPMLWDSLESDTESLVQEKTYQRELQMRIAHEGDLPSPENPKQRSDRGGSEYTDGLHDEPLRQTDPEDEYANLRYDPNWRQNLEGAEFLNQLKERLSLDFFDESEDSLGPLEDVAAGRRQEYTVVSNQLASETEAALFPQPLSPFHLHPQKETSGLVDSLDLSVSKRPRMTSDRIPQSDREHKKQRSVTSQKRSYQDPLAVNPVNAREDIVERNKTTLGINTHKQGSYLRAHRQRDQNDEIKQPRRTSCGTISTCSPESQDNARDPELMWLQKTQKLKLSHNERKDPKKRERTNNHSDHLKLQVPEAMSRPSVHLKPLAERRIISADHLPLAESEDHVFLDPPVAFSYSHDLTPHSNAAPTVNLNINLHSPANPSQPLNLTQQETIFTLVSQALQRERPDLFNQTVVQPVYPFHPSVPLNAIGQMGLAPQSSISSPVYHTGVVLRKYAVERDATQGLEKRHAGKPLLNAFGNALFKNHNRMRKPVLRLPTPSETETSHYPPEFMPTDEGPCVPQTQISGAYTVLPPIGRSNARDTELWSDRSEQQLNPIHRSSSEGYLSQMERHRQLKAKTNYKPYTMKDFTNLRQEVKLGGLGPTNTIPEAVAEKIRRQKLYSNVIREQNKKISRIPSLSAKDPVGSDNKDTIPRRKALEYAKTIAKPKAPPKTNDGPREKYLSMQAPYLQEMDPMQLATIEMLRRHEEEKRAVARFKTIQAI</sequence>
<feature type="region of interest" description="Disordered" evidence="1">
    <location>
        <begin position="193"/>
        <end position="238"/>
    </location>
</feature>
<feature type="region of interest" description="Disordered" evidence="1">
    <location>
        <begin position="67"/>
        <end position="104"/>
    </location>
</feature>
<protein>
    <submittedName>
        <fullName evidence="2">Jhy protein-like protein</fullName>
    </submittedName>
</protein>
<evidence type="ECO:0000313" key="2">
    <source>
        <dbReference type="EMBL" id="KAA0704045.1"/>
    </source>
</evidence>
<dbReference type="EMBL" id="SOYY01000023">
    <property type="protein sequence ID" value="KAA0704045.1"/>
    <property type="molecule type" value="Genomic_DNA"/>
</dbReference>
<feature type="compositionally biased region" description="Basic and acidic residues" evidence="1">
    <location>
        <begin position="317"/>
        <end position="333"/>
    </location>
</feature>
<feature type="compositionally biased region" description="Polar residues" evidence="1">
    <location>
        <begin position="283"/>
        <end position="297"/>
    </location>
</feature>
<organism evidence="2 3">
    <name type="scientific">Triplophysa tibetana</name>
    <dbReference type="NCBI Taxonomy" id="1572043"/>
    <lineage>
        <taxon>Eukaryota</taxon>
        <taxon>Metazoa</taxon>
        <taxon>Chordata</taxon>
        <taxon>Craniata</taxon>
        <taxon>Vertebrata</taxon>
        <taxon>Euteleostomi</taxon>
        <taxon>Actinopterygii</taxon>
        <taxon>Neopterygii</taxon>
        <taxon>Teleostei</taxon>
        <taxon>Ostariophysi</taxon>
        <taxon>Cypriniformes</taxon>
        <taxon>Nemacheilidae</taxon>
        <taxon>Triplophysa</taxon>
    </lineage>
</organism>
<accession>A0A5A9N4H0</accession>
<feature type="compositionally biased region" description="Basic and acidic residues" evidence="1">
    <location>
        <begin position="207"/>
        <end position="219"/>
    </location>
</feature>
<evidence type="ECO:0000256" key="1">
    <source>
        <dbReference type="SAM" id="MobiDB-lite"/>
    </source>
</evidence>
<name>A0A5A9N4H0_9TELE</name>
<comment type="caution">
    <text evidence="2">The sequence shown here is derived from an EMBL/GenBank/DDBJ whole genome shotgun (WGS) entry which is preliminary data.</text>
</comment>
<proteinExistence type="predicted"/>
<keyword evidence="3" id="KW-1185">Reference proteome</keyword>
<feature type="region of interest" description="Disordered" evidence="1">
    <location>
        <begin position="256"/>
        <end position="333"/>
    </location>
</feature>
<feature type="compositionally biased region" description="Basic and acidic residues" evidence="1">
    <location>
        <begin position="78"/>
        <end position="102"/>
    </location>
</feature>
<dbReference type="GO" id="GO:0035082">
    <property type="term" value="P:axoneme assembly"/>
    <property type="evidence" value="ECO:0007669"/>
    <property type="project" value="TreeGrafter"/>
</dbReference>
<feature type="compositionally biased region" description="Basic and acidic residues" evidence="1">
    <location>
        <begin position="271"/>
        <end position="280"/>
    </location>
</feature>
<dbReference type="AlphaFoldDB" id="A0A5A9N4H0"/>